<accession>A0ABX1TXE1</accession>
<keyword evidence="2" id="KW-1185">Reference proteome</keyword>
<dbReference type="RefSeq" id="WP_169067396.1">
    <property type="nucleotide sequence ID" value="NZ_SPMY01000043.1"/>
</dbReference>
<name>A0ABX1TXE1_9PROT</name>
<gene>
    <name evidence="1" type="ORF">E4Q23_14950</name>
</gene>
<dbReference type="EMBL" id="SPMY01000043">
    <property type="protein sequence ID" value="NMQ28946.1"/>
    <property type="molecule type" value="Genomic_DNA"/>
</dbReference>
<organism evidence="1 2">
    <name type="scientific">Candidatus Accumulibacter phosphatis</name>
    <dbReference type="NCBI Taxonomy" id="327160"/>
    <lineage>
        <taxon>Bacteria</taxon>
        <taxon>Pseudomonadati</taxon>
        <taxon>Pseudomonadota</taxon>
        <taxon>Betaproteobacteria</taxon>
        <taxon>Candidatus Accumulibacter</taxon>
    </lineage>
</organism>
<comment type="caution">
    <text evidence="1">The sequence shown here is derived from an EMBL/GenBank/DDBJ whole genome shotgun (WGS) entry which is preliminary data.</text>
</comment>
<sequence>MEANAAARLLAAKQIALFCGAGISLDPPAGLPDWHDLRDLTIAAVATRDPRPDLRRLHWPPHRG</sequence>
<proteinExistence type="predicted"/>
<protein>
    <recommendedName>
        <fullName evidence="3">NAD-dependent deacetylase</fullName>
    </recommendedName>
</protein>
<reference evidence="1 2" key="1">
    <citation type="submission" date="2019-03" db="EMBL/GenBank/DDBJ databases">
        <title>Metabolic reconstructions from genomes of highly enriched 'Candidatus Accumulibacter' and 'Candidatus Competibacter' bioreactor populations.</title>
        <authorList>
            <person name="Annavajhala M.K."/>
            <person name="Welles L."/>
            <person name="Abbas B."/>
            <person name="Sorokin D."/>
            <person name="Park H."/>
            <person name="Van Loosdrecht M."/>
            <person name="Chandran K."/>
        </authorList>
    </citation>
    <scope>NUCLEOTIDE SEQUENCE [LARGE SCALE GENOMIC DNA]</scope>
    <source>
        <strain evidence="1 2">SBR_S</strain>
    </source>
</reference>
<evidence type="ECO:0008006" key="3">
    <source>
        <dbReference type="Google" id="ProtNLM"/>
    </source>
</evidence>
<dbReference type="Proteomes" id="UP000749010">
    <property type="component" value="Unassembled WGS sequence"/>
</dbReference>
<evidence type="ECO:0000313" key="2">
    <source>
        <dbReference type="Proteomes" id="UP000749010"/>
    </source>
</evidence>
<evidence type="ECO:0000313" key="1">
    <source>
        <dbReference type="EMBL" id="NMQ28946.1"/>
    </source>
</evidence>